<gene>
    <name evidence="2" type="ORF">FXN61_44315</name>
</gene>
<dbReference type="Proteomes" id="UP001515943">
    <property type="component" value="Unassembled WGS sequence"/>
</dbReference>
<reference evidence="2 3" key="1">
    <citation type="submission" date="2019-08" db="EMBL/GenBank/DDBJ databases">
        <title>Lentzea from Indian Himalayas.</title>
        <authorList>
            <person name="Mandal S."/>
            <person name="Mallick Gupta A."/>
            <person name="Maiti P.K."/>
            <person name="Sarkar J."/>
            <person name="Mandal S."/>
        </authorList>
    </citation>
    <scope>NUCLEOTIDE SEQUENCE [LARGE SCALE GENOMIC DNA]</scope>
    <source>
        <strain evidence="2 3">PSKA42</strain>
    </source>
</reference>
<evidence type="ECO:0000313" key="3">
    <source>
        <dbReference type="Proteomes" id="UP001515943"/>
    </source>
</evidence>
<evidence type="ECO:0000313" key="2">
    <source>
        <dbReference type="EMBL" id="NKE63375.1"/>
    </source>
</evidence>
<name>A0ABX1FWT0_9PSEU</name>
<keyword evidence="1" id="KW-0812">Transmembrane</keyword>
<proteinExistence type="predicted"/>
<sequence length="380" mass="41355">MALDLPPRRELPADVKERMRPDFTQVEGRRHSRAPLAAAAGVLLLVAGGVAVTQFVTRPFLQEPGHGHERVVTPSGQDLARCRTALNDQNWQSTEMVVFGLRKVLVGKDGRFCELTLSRAGVAADDFEPVQLEGGSIAYRSEKVVAGVPPFSAHTAKARQSYNTHANPGSFSDGVVTPDFFIIETQSRNSATELVFDERSVRMPRLPSKPAAGTDNFESGDTDPWALVNLVDRCSDNAYEAGWSAEHLQGWKPLLEVGLAEHEGMLIAHREHDKWATCTFTKSSSASVSQLEVSWDESDRPIVLGGRKLGSDYVLAGRTDHQAKTVEVSDGGNPPVTAEVEDGHFLATLSLPSTAPVNRERLHLVARNAENEIVYEGGIS</sequence>
<keyword evidence="3" id="KW-1185">Reference proteome</keyword>
<dbReference type="RefSeq" id="WP_167979963.1">
    <property type="nucleotide sequence ID" value="NZ_VSRL01000348.1"/>
</dbReference>
<protein>
    <submittedName>
        <fullName evidence="2">Uncharacterized protein</fullName>
    </submittedName>
</protein>
<keyword evidence="1" id="KW-0472">Membrane</keyword>
<evidence type="ECO:0000256" key="1">
    <source>
        <dbReference type="SAM" id="Phobius"/>
    </source>
</evidence>
<feature type="transmembrane region" description="Helical" evidence="1">
    <location>
        <begin position="36"/>
        <end position="56"/>
    </location>
</feature>
<comment type="caution">
    <text evidence="2">The sequence shown here is derived from an EMBL/GenBank/DDBJ whole genome shotgun (WGS) entry which is preliminary data.</text>
</comment>
<keyword evidence="1" id="KW-1133">Transmembrane helix</keyword>
<organism evidence="2 3">
    <name type="scientific">Lentzea indica</name>
    <dbReference type="NCBI Taxonomy" id="2604800"/>
    <lineage>
        <taxon>Bacteria</taxon>
        <taxon>Bacillati</taxon>
        <taxon>Actinomycetota</taxon>
        <taxon>Actinomycetes</taxon>
        <taxon>Pseudonocardiales</taxon>
        <taxon>Pseudonocardiaceae</taxon>
        <taxon>Lentzea</taxon>
    </lineage>
</organism>
<dbReference type="EMBL" id="VSRL01000348">
    <property type="protein sequence ID" value="NKE63375.1"/>
    <property type="molecule type" value="Genomic_DNA"/>
</dbReference>
<accession>A0ABX1FWT0</accession>